<gene>
    <name evidence="2" type="ORF">GFSPODELE1_LOCUS10350</name>
</gene>
<name>A0ABP1E6H7_9APHY</name>
<organism evidence="2 3">
    <name type="scientific">Somion occarium</name>
    <dbReference type="NCBI Taxonomy" id="3059160"/>
    <lineage>
        <taxon>Eukaryota</taxon>
        <taxon>Fungi</taxon>
        <taxon>Dikarya</taxon>
        <taxon>Basidiomycota</taxon>
        <taxon>Agaricomycotina</taxon>
        <taxon>Agaricomycetes</taxon>
        <taxon>Polyporales</taxon>
        <taxon>Cerrenaceae</taxon>
        <taxon>Somion</taxon>
    </lineage>
</organism>
<dbReference type="EMBL" id="OZ037951">
    <property type="protein sequence ID" value="CAL1715656.1"/>
    <property type="molecule type" value="Genomic_DNA"/>
</dbReference>
<sequence>MISKLGCLREHVGVPLASAPSHTFMSSSANEFQLYQDVLQELNGIMHTVLRALFGLSILASAAEFPNIATKVDDFRTAFSDLSWVVRDVAGDIRTASIDFRYAIWSTIQDPKLSISSKLDILDSWMKSLESKKLGALRMPDQFHRFCGDFSKLSQEAQDTRDQSELAIEKDIKSTSHMLQELGEEVSPVLLLKTLAGQLKSWIKKLRFAMLNWMSRRSASTNSSIQATPGIRSVMSRREELKALRDEKERELQVLQTRKRHLLGLHSKRDQFVEEVAATCQKIALVAAKVDVFSKMYHKLDEGTEGIKHVISEQAPDLNVILIAFRDKLDRYSKMLEEFQKRAM</sequence>
<dbReference type="Proteomes" id="UP001497453">
    <property type="component" value="Chromosome 8"/>
</dbReference>
<proteinExistence type="predicted"/>
<accession>A0ABP1E6H7</accession>
<keyword evidence="3" id="KW-1185">Reference proteome</keyword>
<evidence type="ECO:0000313" key="3">
    <source>
        <dbReference type="Proteomes" id="UP001497453"/>
    </source>
</evidence>
<evidence type="ECO:0000256" key="1">
    <source>
        <dbReference type="SAM" id="Coils"/>
    </source>
</evidence>
<keyword evidence="1" id="KW-0175">Coiled coil</keyword>
<feature type="coiled-coil region" evidence="1">
    <location>
        <begin position="231"/>
        <end position="258"/>
    </location>
</feature>
<protein>
    <submittedName>
        <fullName evidence="2">Uncharacterized protein</fullName>
    </submittedName>
</protein>
<evidence type="ECO:0000313" key="2">
    <source>
        <dbReference type="EMBL" id="CAL1715656.1"/>
    </source>
</evidence>
<reference evidence="3" key="1">
    <citation type="submission" date="2024-04" db="EMBL/GenBank/DDBJ databases">
        <authorList>
            <person name="Shaw F."/>
            <person name="Minotto A."/>
        </authorList>
    </citation>
    <scope>NUCLEOTIDE SEQUENCE [LARGE SCALE GENOMIC DNA]</scope>
</reference>